<dbReference type="GO" id="GO:0000160">
    <property type="term" value="P:phosphorelay signal transduction system"/>
    <property type="evidence" value="ECO:0007669"/>
    <property type="project" value="InterPro"/>
</dbReference>
<evidence type="ECO:0000256" key="6">
    <source>
        <dbReference type="PROSITE-ProRule" id="PRU00169"/>
    </source>
</evidence>
<keyword evidence="6" id="KW-0597">Phosphoprotein</keyword>
<dbReference type="AlphaFoldDB" id="A0A5J5HUW1"/>
<keyword evidence="4" id="KW-0238">DNA-binding</keyword>
<dbReference type="PROSITE" id="PS50045">
    <property type="entry name" value="SIGMA54_INTERACT_4"/>
    <property type="match status" value="1"/>
</dbReference>
<dbReference type="SUPFAM" id="SSF52172">
    <property type="entry name" value="CheY-like"/>
    <property type="match status" value="1"/>
</dbReference>
<organism evidence="9 10">
    <name type="scientific">Niallia endozanthoxylica</name>
    <dbReference type="NCBI Taxonomy" id="2036016"/>
    <lineage>
        <taxon>Bacteria</taxon>
        <taxon>Bacillati</taxon>
        <taxon>Bacillota</taxon>
        <taxon>Bacilli</taxon>
        <taxon>Bacillales</taxon>
        <taxon>Bacillaceae</taxon>
        <taxon>Niallia</taxon>
    </lineage>
</organism>
<dbReference type="Gene3D" id="1.10.8.60">
    <property type="match status" value="1"/>
</dbReference>
<evidence type="ECO:0000256" key="1">
    <source>
        <dbReference type="ARBA" id="ARBA00022741"/>
    </source>
</evidence>
<evidence type="ECO:0000313" key="9">
    <source>
        <dbReference type="EMBL" id="KAA9025707.1"/>
    </source>
</evidence>
<dbReference type="RefSeq" id="WP_150439362.1">
    <property type="nucleotide sequence ID" value="NZ_VYKL01000015.1"/>
</dbReference>
<evidence type="ECO:0000256" key="5">
    <source>
        <dbReference type="ARBA" id="ARBA00023163"/>
    </source>
</evidence>
<gene>
    <name evidence="9" type="ORF">F4V44_07385</name>
</gene>
<dbReference type="GO" id="GO:0005524">
    <property type="term" value="F:ATP binding"/>
    <property type="evidence" value="ECO:0007669"/>
    <property type="project" value="UniProtKB-KW"/>
</dbReference>
<dbReference type="SMART" id="SM00382">
    <property type="entry name" value="AAA"/>
    <property type="match status" value="1"/>
</dbReference>
<evidence type="ECO:0000313" key="10">
    <source>
        <dbReference type="Proteomes" id="UP000326671"/>
    </source>
</evidence>
<feature type="modified residue" description="4-aspartylphosphate" evidence="6">
    <location>
        <position position="52"/>
    </location>
</feature>
<evidence type="ECO:0000256" key="4">
    <source>
        <dbReference type="ARBA" id="ARBA00023125"/>
    </source>
</evidence>
<protein>
    <submittedName>
        <fullName evidence="9">Sigma-54-dependent Fis family transcriptional regulator</fullName>
    </submittedName>
</protein>
<dbReference type="GO" id="GO:0006355">
    <property type="term" value="P:regulation of DNA-templated transcription"/>
    <property type="evidence" value="ECO:0007669"/>
    <property type="project" value="InterPro"/>
</dbReference>
<feature type="domain" description="Response regulatory" evidence="8">
    <location>
        <begin position="3"/>
        <end position="117"/>
    </location>
</feature>
<dbReference type="Pfam" id="PF00072">
    <property type="entry name" value="Response_reg"/>
    <property type="match status" value="1"/>
</dbReference>
<dbReference type="PANTHER" id="PTHR32071">
    <property type="entry name" value="TRANSCRIPTIONAL REGULATORY PROTEIN"/>
    <property type="match status" value="1"/>
</dbReference>
<dbReference type="EMBL" id="VYKL01000015">
    <property type="protein sequence ID" value="KAA9025707.1"/>
    <property type="molecule type" value="Genomic_DNA"/>
</dbReference>
<dbReference type="Gene3D" id="3.40.50.300">
    <property type="entry name" value="P-loop containing nucleotide triphosphate hydrolases"/>
    <property type="match status" value="1"/>
</dbReference>
<dbReference type="GO" id="GO:0043565">
    <property type="term" value="F:sequence-specific DNA binding"/>
    <property type="evidence" value="ECO:0007669"/>
    <property type="project" value="InterPro"/>
</dbReference>
<dbReference type="InterPro" id="IPR025944">
    <property type="entry name" value="Sigma_54_int_dom_CS"/>
</dbReference>
<keyword evidence="3" id="KW-0805">Transcription regulation</keyword>
<dbReference type="PROSITE" id="PS00688">
    <property type="entry name" value="SIGMA54_INTERACT_3"/>
    <property type="match status" value="1"/>
</dbReference>
<feature type="domain" description="Sigma-54 factor interaction" evidence="7">
    <location>
        <begin position="139"/>
        <end position="363"/>
    </location>
</feature>
<dbReference type="Proteomes" id="UP000326671">
    <property type="component" value="Unassembled WGS sequence"/>
</dbReference>
<dbReference type="Pfam" id="PF25601">
    <property type="entry name" value="AAA_lid_14"/>
    <property type="match status" value="1"/>
</dbReference>
<dbReference type="SUPFAM" id="SSF52540">
    <property type="entry name" value="P-loop containing nucleoside triphosphate hydrolases"/>
    <property type="match status" value="1"/>
</dbReference>
<sequence length="480" mass="54510">MSNILVVDDEKDICLFLHHLLSDKGHHVTLCTSRQEFDQAKGNQKYDLAFLDVRLPDGNGLDILKDIRAVQPLCKVVVMTGYSTVKTAVEAIKLGAYDFIEKPFDDIEDIEHLTERLLTDGALPSQDHVHDLAARMGCFIGQNREMNQLFSLAYKFAQKNVTILIEGETGTGKEVLAHFIHEASLRADYPFIGVNCGAISEHLLESELFGHTKGSFTGAAKDRKGYFELADKGTLFLDEIGEASLATQVKLLRVLETGEFMKVGGENVLRSKARLIAASHVDLSKAVTKNTFREDLLYRLDVVKLTIPPLRRRSHDIPLFIEDYLKRHELKLSFTEETLELLKNYSWPGNIRELVNVIKRAAALAEGETERINPEYLPPKITRHIQGALETAAAVSQSPPKKPGFDSFLEQWEWEIREMWKSEDITELQLVLDRMKELESEAIRAFIEKSLRKTVGNRKETAELLGITMRKLRYYLNEKK</sequence>
<dbReference type="InterPro" id="IPR027417">
    <property type="entry name" value="P-loop_NTPase"/>
</dbReference>
<dbReference type="InterPro" id="IPR002197">
    <property type="entry name" value="HTH_Fis"/>
</dbReference>
<dbReference type="InterPro" id="IPR001789">
    <property type="entry name" value="Sig_transdc_resp-reg_receiver"/>
</dbReference>
<dbReference type="InterPro" id="IPR058031">
    <property type="entry name" value="AAA_lid_NorR"/>
</dbReference>
<dbReference type="Pfam" id="PF02954">
    <property type="entry name" value="HTH_8"/>
    <property type="match status" value="1"/>
</dbReference>
<name>A0A5J5HUW1_9BACI</name>
<evidence type="ECO:0000259" key="8">
    <source>
        <dbReference type="PROSITE" id="PS50110"/>
    </source>
</evidence>
<keyword evidence="10" id="KW-1185">Reference proteome</keyword>
<keyword evidence="5" id="KW-0804">Transcription</keyword>
<evidence type="ECO:0000256" key="2">
    <source>
        <dbReference type="ARBA" id="ARBA00022840"/>
    </source>
</evidence>
<dbReference type="OrthoDB" id="9771372at2"/>
<evidence type="ECO:0000256" key="3">
    <source>
        <dbReference type="ARBA" id="ARBA00023015"/>
    </source>
</evidence>
<dbReference type="SMART" id="SM00448">
    <property type="entry name" value="REC"/>
    <property type="match status" value="1"/>
</dbReference>
<keyword evidence="2" id="KW-0067">ATP-binding</keyword>
<dbReference type="PROSITE" id="PS00675">
    <property type="entry name" value="SIGMA54_INTERACT_1"/>
    <property type="match status" value="1"/>
</dbReference>
<dbReference type="Gene3D" id="1.10.10.60">
    <property type="entry name" value="Homeodomain-like"/>
    <property type="match status" value="1"/>
</dbReference>
<dbReference type="InterPro" id="IPR011006">
    <property type="entry name" value="CheY-like_superfamily"/>
</dbReference>
<evidence type="ECO:0000259" key="7">
    <source>
        <dbReference type="PROSITE" id="PS50045"/>
    </source>
</evidence>
<dbReference type="Gene3D" id="3.40.50.2300">
    <property type="match status" value="1"/>
</dbReference>
<dbReference type="PROSITE" id="PS00676">
    <property type="entry name" value="SIGMA54_INTERACT_2"/>
    <property type="match status" value="1"/>
</dbReference>
<dbReference type="InterPro" id="IPR002078">
    <property type="entry name" value="Sigma_54_int"/>
</dbReference>
<dbReference type="InterPro" id="IPR003593">
    <property type="entry name" value="AAA+_ATPase"/>
</dbReference>
<accession>A0A5J5HUW1</accession>
<reference evidence="9 10" key="1">
    <citation type="submission" date="2019-09" db="EMBL/GenBank/DDBJ databases">
        <title>Whole genome sequences of isolates from the Mars Exploration Rovers.</title>
        <authorList>
            <person name="Seuylemezian A."/>
            <person name="Vaishampayan P."/>
        </authorList>
    </citation>
    <scope>NUCLEOTIDE SEQUENCE [LARGE SCALE GENOMIC DNA]</scope>
    <source>
        <strain evidence="9 10">MER_TA_151</strain>
    </source>
</reference>
<dbReference type="CDD" id="cd00009">
    <property type="entry name" value="AAA"/>
    <property type="match status" value="1"/>
</dbReference>
<dbReference type="InterPro" id="IPR025943">
    <property type="entry name" value="Sigma_54_int_dom_ATP-bd_2"/>
</dbReference>
<keyword evidence="1" id="KW-0547">Nucleotide-binding</keyword>
<dbReference type="FunFam" id="3.40.50.300:FF:000006">
    <property type="entry name" value="DNA-binding transcriptional regulator NtrC"/>
    <property type="match status" value="1"/>
</dbReference>
<proteinExistence type="predicted"/>
<dbReference type="PROSITE" id="PS50110">
    <property type="entry name" value="RESPONSE_REGULATORY"/>
    <property type="match status" value="1"/>
</dbReference>
<comment type="caution">
    <text evidence="9">The sequence shown here is derived from an EMBL/GenBank/DDBJ whole genome shotgun (WGS) entry which is preliminary data.</text>
</comment>
<dbReference type="InterPro" id="IPR025662">
    <property type="entry name" value="Sigma_54_int_dom_ATP-bd_1"/>
</dbReference>
<dbReference type="Pfam" id="PF00158">
    <property type="entry name" value="Sigma54_activat"/>
    <property type="match status" value="1"/>
</dbReference>